<evidence type="ECO:0000256" key="3">
    <source>
        <dbReference type="ARBA" id="ARBA00022530"/>
    </source>
</evidence>
<protein>
    <submittedName>
        <fullName evidence="6">Complement C1q 2</fullName>
    </submittedName>
</protein>
<gene>
    <name evidence="6" type="ORF">JOB18_004804</name>
    <name evidence="7" type="ORF">JOB18_012260</name>
</gene>
<comment type="subcellular location">
    <subcellularLocation>
        <location evidence="1">Secreted</location>
        <location evidence="1">Extracellular space</location>
        <location evidence="1">Extracellular matrix</location>
    </subcellularLocation>
</comment>
<dbReference type="GO" id="GO:0005581">
    <property type="term" value="C:collagen trimer"/>
    <property type="evidence" value="ECO:0007669"/>
    <property type="project" value="UniProtKB-KW"/>
</dbReference>
<reference evidence="6" key="2">
    <citation type="submission" date="2021-03" db="EMBL/GenBank/DDBJ databases">
        <authorList>
            <person name="Guerrero-Cozar I."/>
            <person name="Gomez-Garrido J."/>
            <person name="Berbel C."/>
            <person name="Martinez-Blanch J.F."/>
            <person name="Alioto T."/>
            <person name="Claros M.G."/>
            <person name="Gagnaire P.A."/>
            <person name="Manchado M."/>
        </authorList>
    </citation>
    <scope>NUCLEOTIDE SEQUENCE</scope>
    <source>
        <strain evidence="6">Sse05_10M</strain>
        <tissue evidence="6">Blood</tissue>
    </source>
</reference>
<feature type="signal peptide" evidence="4">
    <location>
        <begin position="1"/>
        <end position="21"/>
    </location>
</feature>
<evidence type="ECO:0000259" key="5">
    <source>
        <dbReference type="Pfam" id="PF00386"/>
    </source>
</evidence>
<keyword evidence="8" id="KW-1185">Reference proteome</keyword>
<reference evidence="6 8" key="1">
    <citation type="journal article" date="2021" name="Sci. Rep.">
        <title>Chromosome anchoring in Senegalese sole (Solea senegalensis) reveals sex-associated markers and genome rearrangements in flatfish.</title>
        <authorList>
            <person name="Guerrero-Cozar I."/>
            <person name="Gomez-Garrido J."/>
            <person name="Berbel C."/>
            <person name="Martinez-Blanch J.F."/>
            <person name="Alioto T."/>
            <person name="Claros M.G."/>
            <person name="Gagnaire P.A."/>
            <person name="Manchado M."/>
        </authorList>
    </citation>
    <scope>NUCLEOTIDE SEQUENCE [LARGE SCALE GENOMIC DNA]</scope>
    <source>
        <strain evidence="6">Sse05_10M</strain>
    </source>
</reference>
<evidence type="ECO:0000313" key="6">
    <source>
        <dbReference type="EMBL" id="KAG7523937.1"/>
    </source>
</evidence>
<evidence type="ECO:0000256" key="2">
    <source>
        <dbReference type="ARBA" id="ARBA00022525"/>
    </source>
</evidence>
<evidence type="ECO:0000256" key="4">
    <source>
        <dbReference type="SAM" id="SignalP"/>
    </source>
</evidence>
<feature type="domain" description="C1q" evidence="5">
    <location>
        <begin position="51"/>
        <end position="120"/>
    </location>
</feature>
<dbReference type="EMBL" id="JAGKHQ010000001">
    <property type="protein sequence ID" value="KAG7524463.1"/>
    <property type="molecule type" value="Genomic_DNA"/>
</dbReference>
<dbReference type="Proteomes" id="UP000693946">
    <property type="component" value="Linkage Group LG1"/>
</dbReference>
<dbReference type="InterPro" id="IPR050392">
    <property type="entry name" value="Collagen/C1q_domain"/>
</dbReference>
<dbReference type="Pfam" id="PF00386">
    <property type="entry name" value="C1q"/>
    <property type="match status" value="1"/>
</dbReference>
<comment type="caution">
    <text evidence="6">The sequence shown here is derived from an EMBL/GenBank/DDBJ whole genome shotgun (WGS) entry which is preliminary data.</text>
</comment>
<evidence type="ECO:0000313" key="7">
    <source>
        <dbReference type="EMBL" id="KAG7524463.1"/>
    </source>
</evidence>
<dbReference type="PANTHER" id="PTHR15427">
    <property type="entry name" value="EMILIN ELASTIN MICROFIBRIL INTERFACE-LOCATED PROTEIN ELASTIN MICROFIBRIL INTERFACER"/>
    <property type="match status" value="1"/>
</dbReference>
<sequence>MMKMKTLLAVLGLSLFSLCVADLEGDELPFVMEDQVGPSTVEITHVDADAGTYDASTGLFTGTVSGNYHFSFSSEDCSPRLLTLRLLKNGEPIPTVFDHRAGSNGMVVHLNAGDQVAMDFRRRYFIHIHVRFHFPIHIHVRIGSVDKVAEQIIIDWSCFVISVKVPVDG</sequence>
<dbReference type="InterPro" id="IPR001073">
    <property type="entry name" value="C1q_dom"/>
</dbReference>
<evidence type="ECO:0000313" key="8">
    <source>
        <dbReference type="Proteomes" id="UP000693946"/>
    </source>
</evidence>
<name>A0AAV6T3P0_SOLSE</name>
<evidence type="ECO:0000256" key="1">
    <source>
        <dbReference type="ARBA" id="ARBA00004498"/>
    </source>
</evidence>
<keyword evidence="2" id="KW-0964">Secreted</keyword>
<dbReference type="PANTHER" id="PTHR15427:SF33">
    <property type="entry name" value="COLLAGEN IV NC1 DOMAIN-CONTAINING PROTEIN"/>
    <property type="match status" value="1"/>
</dbReference>
<organism evidence="6 8">
    <name type="scientific">Solea senegalensis</name>
    <name type="common">Senegalese sole</name>
    <dbReference type="NCBI Taxonomy" id="28829"/>
    <lineage>
        <taxon>Eukaryota</taxon>
        <taxon>Metazoa</taxon>
        <taxon>Chordata</taxon>
        <taxon>Craniata</taxon>
        <taxon>Vertebrata</taxon>
        <taxon>Euteleostomi</taxon>
        <taxon>Actinopterygii</taxon>
        <taxon>Neopterygii</taxon>
        <taxon>Teleostei</taxon>
        <taxon>Neoteleostei</taxon>
        <taxon>Acanthomorphata</taxon>
        <taxon>Carangaria</taxon>
        <taxon>Pleuronectiformes</taxon>
        <taxon>Pleuronectoidei</taxon>
        <taxon>Soleidae</taxon>
        <taxon>Solea</taxon>
    </lineage>
</organism>
<feature type="chain" id="PRO_5044715314" evidence="4">
    <location>
        <begin position="22"/>
        <end position="169"/>
    </location>
</feature>
<accession>A0AAV6T3P0</accession>
<proteinExistence type="predicted"/>
<dbReference type="AlphaFoldDB" id="A0AAV6T3P0"/>
<keyword evidence="3" id="KW-0272">Extracellular matrix</keyword>
<keyword evidence="4" id="KW-0732">Signal</keyword>
<dbReference type="EMBL" id="JAGKHQ010000001">
    <property type="protein sequence ID" value="KAG7523937.1"/>
    <property type="molecule type" value="Genomic_DNA"/>
</dbReference>